<name>A0ABX8WAI8_9LACO</name>
<dbReference type="PROSITE" id="PS51462">
    <property type="entry name" value="NUDIX"/>
    <property type="match status" value="1"/>
</dbReference>
<evidence type="ECO:0000256" key="2">
    <source>
        <dbReference type="ARBA" id="ARBA00022801"/>
    </source>
</evidence>
<dbReference type="InterPro" id="IPR015797">
    <property type="entry name" value="NUDIX_hydrolase-like_dom_sf"/>
</dbReference>
<dbReference type="EMBL" id="CP048268">
    <property type="protein sequence ID" value="QYN52802.1"/>
    <property type="molecule type" value="Genomic_DNA"/>
</dbReference>
<dbReference type="PANTHER" id="PTHR43046:SF16">
    <property type="entry name" value="ADP-RIBOSE PYROPHOSPHATASE YJHB-RELATED"/>
    <property type="match status" value="1"/>
</dbReference>
<feature type="domain" description="Nudix hydrolase" evidence="3">
    <location>
        <begin position="68"/>
        <end position="202"/>
    </location>
</feature>
<keyword evidence="5" id="KW-1185">Reference proteome</keyword>
<gene>
    <name evidence="4" type="ORF">GYM71_04975</name>
</gene>
<evidence type="ECO:0000259" key="3">
    <source>
        <dbReference type="PROSITE" id="PS51462"/>
    </source>
</evidence>
<dbReference type="PANTHER" id="PTHR43046">
    <property type="entry name" value="GDP-MANNOSE MANNOSYL HYDROLASE"/>
    <property type="match status" value="1"/>
</dbReference>
<dbReference type="SUPFAM" id="SSF55811">
    <property type="entry name" value="Nudix"/>
    <property type="match status" value="1"/>
</dbReference>
<dbReference type="Pfam" id="PF00293">
    <property type="entry name" value="NUDIX"/>
    <property type="match status" value="1"/>
</dbReference>
<evidence type="ECO:0000313" key="5">
    <source>
        <dbReference type="Proteomes" id="UP000826550"/>
    </source>
</evidence>
<accession>A0ABX8WAI8</accession>
<organism evidence="4 5">
    <name type="scientific">Lactobacillus panisapium</name>
    <dbReference type="NCBI Taxonomy" id="2012495"/>
    <lineage>
        <taxon>Bacteria</taxon>
        <taxon>Bacillati</taxon>
        <taxon>Bacillota</taxon>
        <taxon>Bacilli</taxon>
        <taxon>Lactobacillales</taxon>
        <taxon>Lactobacillaceae</taxon>
        <taxon>Lactobacillus</taxon>
    </lineage>
</organism>
<protein>
    <submittedName>
        <fullName evidence="4">NUDIX domain-containing protein</fullName>
    </submittedName>
</protein>
<dbReference type="Pfam" id="PF12535">
    <property type="entry name" value="Nudix_N"/>
    <property type="match status" value="1"/>
</dbReference>
<sequence>MEKKDQFSKWAIELQSIAQNGLEYGHDRFDLERYARIREIATEMMAAKTGLPLKQVKDLFSSDDGYQTPKLATRAAIFKNDKLLLVHETTDDHWSMPGGWCEPNLSVAQNCIKEAREESGRKIAIDQVIAIRNSKTNVHGHDRTERAINVCNVIFLCHELGGDFVKNTETTECDYFSLDNLPPLSLIRNTPEEIKICFDAHKAANWQVLFD</sequence>
<dbReference type="InterPro" id="IPR059176">
    <property type="entry name" value="UDP-X_N"/>
</dbReference>
<comment type="cofactor">
    <cofactor evidence="1">
        <name>Mg(2+)</name>
        <dbReference type="ChEBI" id="CHEBI:18420"/>
    </cofactor>
</comment>
<proteinExistence type="predicted"/>
<dbReference type="Gene3D" id="3.90.79.10">
    <property type="entry name" value="Nucleoside Triphosphate Pyrophosphohydrolase"/>
    <property type="match status" value="1"/>
</dbReference>
<reference evidence="4 5" key="1">
    <citation type="submission" date="2020-01" db="EMBL/GenBank/DDBJ databases">
        <title>Vast differences in strain-level diversity in the gut microbiota of two closely related honey bee species.</title>
        <authorList>
            <person name="Ellegaard K.M."/>
            <person name="Suenami S."/>
            <person name="Miyazaki R."/>
            <person name="Engel P."/>
        </authorList>
    </citation>
    <scope>NUCLEOTIDE SEQUENCE [LARGE SCALE GENOMIC DNA]</scope>
    <source>
        <strain evidence="4 5">ESL0416</strain>
    </source>
</reference>
<keyword evidence="2" id="KW-0378">Hydrolase</keyword>
<dbReference type="RefSeq" id="WP_220221132.1">
    <property type="nucleotide sequence ID" value="NZ_CP048268.1"/>
</dbReference>
<dbReference type="Proteomes" id="UP000826550">
    <property type="component" value="Chromosome"/>
</dbReference>
<evidence type="ECO:0000313" key="4">
    <source>
        <dbReference type="EMBL" id="QYN52802.1"/>
    </source>
</evidence>
<evidence type="ECO:0000256" key="1">
    <source>
        <dbReference type="ARBA" id="ARBA00001946"/>
    </source>
</evidence>
<dbReference type="Gene3D" id="6.10.250.1120">
    <property type="match status" value="1"/>
</dbReference>
<dbReference type="InterPro" id="IPR000086">
    <property type="entry name" value="NUDIX_hydrolase_dom"/>
</dbReference>